<name>A0A849IC80_9HYPH</name>
<gene>
    <name evidence="2" type="ORF">HJG44_15840</name>
</gene>
<proteinExistence type="predicted"/>
<feature type="region of interest" description="Disordered" evidence="1">
    <location>
        <begin position="1"/>
        <end position="42"/>
    </location>
</feature>
<reference evidence="2 3" key="1">
    <citation type="submission" date="2020-04" db="EMBL/GenBank/DDBJ databases">
        <title>Enterovirga sp. isolate from soil.</title>
        <authorList>
            <person name="Chea S."/>
            <person name="Kim D.-U."/>
        </authorList>
    </citation>
    <scope>NUCLEOTIDE SEQUENCE [LARGE SCALE GENOMIC DNA]</scope>
    <source>
        <strain evidence="2 3">DB1703</strain>
    </source>
</reference>
<comment type="caution">
    <text evidence="2">The sequence shown here is derived from an EMBL/GenBank/DDBJ whole genome shotgun (WGS) entry which is preliminary data.</text>
</comment>
<evidence type="ECO:0000313" key="3">
    <source>
        <dbReference type="Proteomes" id="UP000564885"/>
    </source>
</evidence>
<dbReference type="RefSeq" id="WP_171219302.1">
    <property type="nucleotide sequence ID" value="NZ_JABEPP010000004.1"/>
</dbReference>
<evidence type="ECO:0000256" key="1">
    <source>
        <dbReference type="SAM" id="MobiDB-lite"/>
    </source>
</evidence>
<keyword evidence="3" id="KW-1185">Reference proteome</keyword>
<dbReference type="AlphaFoldDB" id="A0A849IC80"/>
<accession>A0A849IC80</accession>
<dbReference type="Proteomes" id="UP000564885">
    <property type="component" value="Unassembled WGS sequence"/>
</dbReference>
<organism evidence="2 3">
    <name type="scientific">Enterovirga aerilata</name>
    <dbReference type="NCBI Taxonomy" id="2730920"/>
    <lineage>
        <taxon>Bacteria</taxon>
        <taxon>Pseudomonadati</taxon>
        <taxon>Pseudomonadota</taxon>
        <taxon>Alphaproteobacteria</taxon>
        <taxon>Hyphomicrobiales</taxon>
        <taxon>Methylobacteriaceae</taxon>
        <taxon>Enterovirga</taxon>
    </lineage>
</organism>
<evidence type="ECO:0000313" key="2">
    <source>
        <dbReference type="EMBL" id="NNM73855.1"/>
    </source>
</evidence>
<protein>
    <submittedName>
        <fullName evidence="2">Uncharacterized protein</fullName>
    </submittedName>
</protein>
<sequence length="98" mass="11094">MTEPKPQTRGTFRPQPTFAPALPTDRRRRVPVRARPDRRSRIAPPTILEANIEDELLHASPTSYAIDPDFDDFGEALDAVLGLAPDTFGDDEDNWFFQ</sequence>
<dbReference type="EMBL" id="JABEPP010000004">
    <property type="protein sequence ID" value="NNM73855.1"/>
    <property type="molecule type" value="Genomic_DNA"/>
</dbReference>